<dbReference type="PROSITE" id="PS50850">
    <property type="entry name" value="MFS"/>
    <property type="match status" value="1"/>
</dbReference>
<feature type="domain" description="Major facilitator superfamily (MFS) profile" evidence="8">
    <location>
        <begin position="48"/>
        <end position="561"/>
    </location>
</feature>
<evidence type="ECO:0000313" key="10">
    <source>
        <dbReference type="Proteomes" id="UP001172673"/>
    </source>
</evidence>
<dbReference type="GO" id="GO:0005886">
    <property type="term" value="C:plasma membrane"/>
    <property type="evidence" value="ECO:0007669"/>
    <property type="project" value="TreeGrafter"/>
</dbReference>
<feature type="transmembrane region" description="Helical" evidence="7">
    <location>
        <begin position="114"/>
        <end position="132"/>
    </location>
</feature>
<dbReference type="InterPro" id="IPR053791">
    <property type="entry name" value="MFS_Tri12-like"/>
</dbReference>
<dbReference type="InterPro" id="IPR036259">
    <property type="entry name" value="MFS_trans_sf"/>
</dbReference>
<organism evidence="9 10">
    <name type="scientific">Cladophialophora chaetospira</name>
    <dbReference type="NCBI Taxonomy" id="386627"/>
    <lineage>
        <taxon>Eukaryota</taxon>
        <taxon>Fungi</taxon>
        <taxon>Dikarya</taxon>
        <taxon>Ascomycota</taxon>
        <taxon>Pezizomycotina</taxon>
        <taxon>Eurotiomycetes</taxon>
        <taxon>Chaetothyriomycetidae</taxon>
        <taxon>Chaetothyriales</taxon>
        <taxon>Herpotrichiellaceae</taxon>
        <taxon>Cladophialophora</taxon>
    </lineage>
</organism>
<feature type="transmembrane region" description="Helical" evidence="7">
    <location>
        <begin position="84"/>
        <end position="102"/>
    </location>
</feature>
<comment type="subcellular location">
    <subcellularLocation>
        <location evidence="1">Membrane</location>
        <topology evidence="1">Multi-pass membrane protein</topology>
    </subcellularLocation>
</comment>
<feature type="transmembrane region" description="Helical" evidence="7">
    <location>
        <begin position="202"/>
        <end position="224"/>
    </location>
</feature>
<evidence type="ECO:0000256" key="7">
    <source>
        <dbReference type="SAM" id="Phobius"/>
    </source>
</evidence>
<keyword evidence="3 7" id="KW-0812">Transmembrane</keyword>
<gene>
    <name evidence="9" type="ORF">H2200_012030</name>
</gene>
<evidence type="ECO:0000256" key="4">
    <source>
        <dbReference type="ARBA" id="ARBA00022989"/>
    </source>
</evidence>
<feature type="transmembrane region" description="Helical" evidence="7">
    <location>
        <begin position="317"/>
        <end position="336"/>
    </location>
</feature>
<keyword evidence="5 7" id="KW-0472">Membrane</keyword>
<feature type="transmembrane region" description="Helical" evidence="7">
    <location>
        <begin position="277"/>
        <end position="297"/>
    </location>
</feature>
<dbReference type="InterPro" id="IPR010573">
    <property type="entry name" value="MFS_Str1/Tri12-like"/>
</dbReference>
<dbReference type="PANTHER" id="PTHR23501">
    <property type="entry name" value="MAJOR FACILITATOR SUPERFAMILY"/>
    <property type="match status" value="1"/>
</dbReference>
<dbReference type="InterPro" id="IPR020846">
    <property type="entry name" value="MFS_dom"/>
</dbReference>
<feature type="transmembrane region" description="Helical" evidence="7">
    <location>
        <begin position="538"/>
        <end position="558"/>
    </location>
</feature>
<keyword evidence="10" id="KW-1185">Reference proteome</keyword>
<feature type="transmembrane region" description="Helical" evidence="7">
    <location>
        <begin position="407"/>
        <end position="430"/>
    </location>
</feature>
<feature type="transmembrane region" description="Helical" evidence="7">
    <location>
        <begin position="46"/>
        <end position="72"/>
    </location>
</feature>
<feature type="transmembrane region" description="Helical" evidence="7">
    <location>
        <begin position="245"/>
        <end position="265"/>
    </location>
</feature>
<accession>A0AA38WY49</accession>
<dbReference type="AlphaFoldDB" id="A0AA38WY49"/>
<comment type="caution">
    <text evidence="9">The sequence shown here is derived from an EMBL/GenBank/DDBJ whole genome shotgun (WGS) entry which is preliminary data.</text>
</comment>
<dbReference type="SUPFAM" id="SSF103473">
    <property type="entry name" value="MFS general substrate transporter"/>
    <property type="match status" value="1"/>
</dbReference>
<proteinExistence type="predicted"/>
<dbReference type="GO" id="GO:0022857">
    <property type="term" value="F:transmembrane transporter activity"/>
    <property type="evidence" value="ECO:0007669"/>
    <property type="project" value="InterPro"/>
</dbReference>
<feature type="region of interest" description="Disordered" evidence="6">
    <location>
        <begin position="576"/>
        <end position="601"/>
    </location>
</feature>
<evidence type="ECO:0000256" key="3">
    <source>
        <dbReference type="ARBA" id="ARBA00022692"/>
    </source>
</evidence>
<keyword evidence="4 7" id="KW-1133">Transmembrane helix</keyword>
<evidence type="ECO:0000256" key="5">
    <source>
        <dbReference type="ARBA" id="ARBA00023136"/>
    </source>
</evidence>
<feature type="transmembrane region" description="Helical" evidence="7">
    <location>
        <begin position="356"/>
        <end position="376"/>
    </location>
</feature>
<dbReference type="CDD" id="cd06179">
    <property type="entry name" value="MFS_TRI12_like"/>
    <property type="match status" value="1"/>
</dbReference>
<feature type="transmembrane region" description="Helical" evidence="7">
    <location>
        <begin position="138"/>
        <end position="159"/>
    </location>
</feature>
<evidence type="ECO:0000256" key="1">
    <source>
        <dbReference type="ARBA" id="ARBA00004141"/>
    </source>
</evidence>
<dbReference type="PANTHER" id="PTHR23501:SF195">
    <property type="entry name" value="PEP5"/>
    <property type="match status" value="1"/>
</dbReference>
<dbReference type="Gene3D" id="1.20.1250.20">
    <property type="entry name" value="MFS general substrate transporter like domains"/>
    <property type="match status" value="1"/>
</dbReference>
<sequence length="601" mass="64896">MASIEKVQATAYEEPLAHDVYIEDDPHRAALELNPEKPEKLTWQTVFSIFFLGLGFVGPVSGGFLLVTAILFQIGTELGDVSNIAWMPGGWSIASSVSFSIAGSLSDIFGRRNVTLSGQVIAVVGAIVGATAQTTTTVVVGCTLLGFSAGIIFVAYAGIPEILPNKWRNVGLAWTEGAMAIPWAICGVIIANQLVSKATWRWAFYIAIIYAVISMIGTAIFYFPPSRPRRDFEKTRWQEIKEIDYIGIILYTAGLTIFLVGLTWAGTPAHPWRSASVIAPIVLGVLVFIACFVYDFIVPKQPFFPLGLFRRYREFTLLLVVVFVAGMIFYSMSGLLPQGTLYMFESDPLQIGLTQLPNGIGNFIGGTLIPAIAHKIKHLKMQMIVALTVQLVFVALYSVAIPQSKGAWMAFQFFGQGCFGMITLLCYFIAGLHVPLRELGIASGLIGTFRSAGGSVGNAIFNTILTSVVTTEMPKRVIAAALEAGFPASNLADLIPATVGAATGVPDAFAKVEGATPEVQQAALKAFRAAYGYAFKRVFWATIPFGVIAIICACFVLDSSQYLTNHTAVRMEKETIGGRGTHADDVESKEVHHVSESDKDA</sequence>
<dbReference type="EMBL" id="JAPDRK010000022">
    <property type="protein sequence ID" value="KAJ9603252.1"/>
    <property type="molecule type" value="Genomic_DNA"/>
</dbReference>
<name>A0AA38WY49_9EURO</name>
<feature type="transmembrane region" description="Helical" evidence="7">
    <location>
        <begin position="383"/>
        <end position="401"/>
    </location>
</feature>
<feature type="transmembrane region" description="Helical" evidence="7">
    <location>
        <begin position="171"/>
        <end position="190"/>
    </location>
</feature>
<dbReference type="Proteomes" id="UP001172673">
    <property type="component" value="Unassembled WGS sequence"/>
</dbReference>
<protein>
    <recommendedName>
        <fullName evidence="8">Major facilitator superfamily (MFS) profile domain-containing protein</fullName>
    </recommendedName>
</protein>
<evidence type="ECO:0000256" key="6">
    <source>
        <dbReference type="SAM" id="MobiDB-lite"/>
    </source>
</evidence>
<evidence type="ECO:0000256" key="2">
    <source>
        <dbReference type="ARBA" id="ARBA00022448"/>
    </source>
</evidence>
<keyword evidence="2" id="KW-0813">Transport</keyword>
<evidence type="ECO:0000259" key="8">
    <source>
        <dbReference type="PROSITE" id="PS50850"/>
    </source>
</evidence>
<evidence type="ECO:0000313" key="9">
    <source>
        <dbReference type="EMBL" id="KAJ9603252.1"/>
    </source>
</evidence>
<dbReference type="Pfam" id="PF06609">
    <property type="entry name" value="TRI12"/>
    <property type="match status" value="1"/>
</dbReference>
<reference evidence="9" key="1">
    <citation type="submission" date="2022-10" db="EMBL/GenBank/DDBJ databases">
        <title>Culturing micro-colonial fungi from biological soil crusts in the Mojave desert and describing Neophaeococcomyces mojavensis, and introducing the new genera and species Taxawa tesnikishii.</title>
        <authorList>
            <person name="Kurbessoian T."/>
            <person name="Stajich J.E."/>
        </authorList>
    </citation>
    <scope>NUCLEOTIDE SEQUENCE</scope>
    <source>
        <strain evidence="9">TK_41</strain>
    </source>
</reference>